<dbReference type="RefSeq" id="WP_010470053.1">
    <property type="nucleotide sequence ID" value="NZ_CP095474.1"/>
</dbReference>
<evidence type="ECO:0000256" key="2">
    <source>
        <dbReference type="SAM" id="SignalP"/>
    </source>
</evidence>
<keyword evidence="4" id="KW-1185">Reference proteome</keyword>
<dbReference type="Proteomes" id="UP001056383">
    <property type="component" value="Chromosome"/>
</dbReference>
<organism evidence="3 4">
    <name type="scientific">Streptomyces sudanensis</name>
    <dbReference type="NCBI Taxonomy" id="436397"/>
    <lineage>
        <taxon>Bacteria</taxon>
        <taxon>Bacillati</taxon>
        <taxon>Actinomycetota</taxon>
        <taxon>Actinomycetes</taxon>
        <taxon>Kitasatosporales</taxon>
        <taxon>Streptomycetaceae</taxon>
        <taxon>Streptomyces</taxon>
    </lineage>
</organism>
<accession>A0ABY4TH87</accession>
<gene>
    <name evidence="3" type="ORF">MW084_17870</name>
</gene>
<sequence>MRPHAVPPPALLPALLPLLLLPGCSAPAAPPPPAASAPSARVEPPPPPGPEAVALRLPFDAYEQWLPERYAVEAAEELLTRECMRRAGLDWRVVPPPPAEALDPPHRTRYGLVEAEVARRYGYHLPPEAPALREFRAARTARDAALSPREARTAYGADGEGGCARQSYERLWSGGPKPDHDAYHEIAARLFERSRSDPRLLRAVAAWRACMRAGGYGYAHPSKAAGDPAWKGSPVPSPEEIATARADVACQQRSGYATTWASVETGLQKRAIAADSGVLREFAAANRRNVEAARRVLAGKRP</sequence>
<evidence type="ECO:0000313" key="3">
    <source>
        <dbReference type="EMBL" id="URN17489.1"/>
    </source>
</evidence>
<evidence type="ECO:0008006" key="5">
    <source>
        <dbReference type="Google" id="ProtNLM"/>
    </source>
</evidence>
<feature type="chain" id="PRO_5045189145" description="Lipoprotein" evidence="2">
    <location>
        <begin position="29"/>
        <end position="302"/>
    </location>
</feature>
<reference evidence="3" key="1">
    <citation type="submission" date="2022-04" db="EMBL/GenBank/DDBJ databases">
        <title>Systematic whole-genome sequencing reveals an unexpected diversity among actinomycetoma pathogens and provides insights into their antibacterial susceptibilities.</title>
        <authorList>
            <person name="Watson A.K."/>
            <person name="Kepplinger B."/>
            <person name="Bakhiet S.M."/>
            <person name="Mhmoud N.A."/>
            <person name="Chapman J."/>
            <person name="Allenby N."/>
            <person name="Mickiewicz K."/>
            <person name="Goodfellow M."/>
            <person name="Fahal A.H."/>
            <person name="Errington J."/>
        </authorList>
    </citation>
    <scope>NUCLEOTIDE SEQUENCE</scope>
    <source>
        <strain evidence="3">SD 504</strain>
    </source>
</reference>
<proteinExistence type="predicted"/>
<feature type="region of interest" description="Disordered" evidence="1">
    <location>
        <begin position="27"/>
        <end position="49"/>
    </location>
</feature>
<evidence type="ECO:0000256" key="1">
    <source>
        <dbReference type="SAM" id="MobiDB-lite"/>
    </source>
</evidence>
<dbReference type="EMBL" id="CP095474">
    <property type="protein sequence ID" value="URN17489.1"/>
    <property type="molecule type" value="Genomic_DNA"/>
</dbReference>
<name>A0ABY4TH87_9ACTN</name>
<feature type="signal peptide" evidence="2">
    <location>
        <begin position="1"/>
        <end position="28"/>
    </location>
</feature>
<keyword evidence="2" id="KW-0732">Signal</keyword>
<protein>
    <recommendedName>
        <fullName evidence="5">Lipoprotein</fullName>
    </recommendedName>
</protein>
<evidence type="ECO:0000313" key="4">
    <source>
        <dbReference type="Proteomes" id="UP001056383"/>
    </source>
</evidence>